<evidence type="ECO:0000256" key="6">
    <source>
        <dbReference type="SAM" id="MobiDB-lite"/>
    </source>
</evidence>
<keyword evidence="3" id="KW-0698">rRNA processing</keyword>
<dbReference type="InterPro" id="IPR013949">
    <property type="entry name" value="Utp6"/>
</dbReference>
<feature type="compositionally biased region" description="Basic and acidic residues" evidence="6">
    <location>
        <begin position="481"/>
        <end position="499"/>
    </location>
</feature>
<dbReference type="GO" id="GO:0009966">
    <property type="term" value="P:regulation of signal transduction"/>
    <property type="evidence" value="ECO:0007669"/>
    <property type="project" value="InterPro"/>
</dbReference>
<dbReference type="Gene3D" id="1.25.40.10">
    <property type="entry name" value="Tetratricopeptide repeat domain"/>
    <property type="match status" value="1"/>
</dbReference>
<evidence type="ECO:0000256" key="5">
    <source>
        <dbReference type="ARBA" id="ARBA00023242"/>
    </source>
</evidence>
<dbReference type="InterPro" id="IPR011990">
    <property type="entry name" value="TPR-like_helical_dom_sf"/>
</dbReference>
<gene>
    <name evidence="8" type="ORF">SEV965_LOCUS4859</name>
</gene>
<dbReference type="GO" id="GO:0034388">
    <property type="term" value="C:Pwp2p-containing subcomplex of 90S preribosome"/>
    <property type="evidence" value="ECO:0007669"/>
    <property type="project" value="TreeGrafter"/>
</dbReference>
<dbReference type="GO" id="GO:0030515">
    <property type="term" value="F:snoRNA binding"/>
    <property type="evidence" value="ECO:0007669"/>
    <property type="project" value="InterPro"/>
</dbReference>
<evidence type="ECO:0000256" key="2">
    <source>
        <dbReference type="ARBA" id="ARBA00010734"/>
    </source>
</evidence>
<keyword evidence="5" id="KW-0539">Nucleus</keyword>
<dbReference type="InterPro" id="IPR038511">
    <property type="entry name" value="TAP42/TAP46-like_sf"/>
</dbReference>
<dbReference type="PANTHER" id="PTHR23271">
    <property type="entry name" value="HEPATOCELLULAR CARCINOMA-ASSOCIATED ANTIGEN 66"/>
    <property type="match status" value="1"/>
</dbReference>
<protein>
    <recommendedName>
        <fullName evidence="7">U3 small nucleolar RNA-associated protein 6 N-terminal domain-containing protein</fullName>
    </recommendedName>
</protein>
<keyword evidence="4" id="KW-0677">Repeat</keyword>
<dbReference type="AlphaFoldDB" id="A0A813YK67"/>
<evidence type="ECO:0000256" key="3">
    <source>
        <dbReference type="ARBA" id="ARBA00022552"/>
    </source>
</evidence>
<dbReference type="Pfam" id="PF04177">
    <property type="entry name" value="TAP42"/>
    <property type="match status" value="1"/>
</dbReference>
<evidence type="ECO:0000313" key="9">
    <source>
        <dbReference type="Proteomes" id="UP000663889"/>
    </source>
</evidence>
<reference evidence="8" key="1">
    <citation type="submission" date="2021-02" db="EMBL/GenBank/DDBJ databases">
        <authorList>
            <person name="Nowell W R."/>
        </authorList>
    </citation>
    <scope>NUCLEOTIDE SEQUENCE</scope>
</reference>
<comment type="subcellular location">
    <subcellularLocation>
        <location evidence="1">Nucleus</location>
        <location evidence="1">Nucleolus</location>
    </subcellularLocation>
</comment>
<organism evidence="8 9">
    <name type="scientific">Rotaria sordida</name>
    <dbReference type="NCBI Taxonomy" id="392033"/>
    <lineage>
        <taxon>Eukaryota</taxon>
        <taxon>Metazoa</taxon>
        <taxon>Spiralia</taxon>
        <taxon>Gnathifera</taxon>
        <taxon>Rotifera</taxon>
        <taxon>Eurotatoria</taxon>
        <taxon>Bdelloidea</taxon>
        <taxon>Philodinida</taxon>
        <taxon>Philodinidae</taxon>
        <taxon>Rotaria</taxon>
    </lineage>
</organism>
<comment type="caution">
    <text evidence="8">The sequence shown here is derived from an EMBL/GenBank/DDBJ whole genome shotgun (WGS) entry which is preliminary data.</text>
</comment>
<dbReference type="InterPro" id="IPR003107">
    <property type="entry name" value="HAT"/>
</dbReference>
<dbReference type="Proteomes" id="UP000663889">
    <property type="component" value="Unassembled WGS sequence"/>
</dbReference>
<evidence type="ECO:0000313" key="8">
    <source>
        <dbReference type="EMBL" id="CAF0885800.1"/>
    </source>
</evidence>
<feature type="region of interest" description="Disordered" evidence="6">
    <location>
        <begin position="467"/>
        <end position="504"/>
    </location>
</feature>
<evidence type="ECO:0000259" key="7">
    <source>
        <dbReference type="Pfam" id="PF08640"/>
    </source>
</evidence>
<name>A0A813YK67_9BILA</name>
<accession>A0A813YK67</accession>
<dbReference type="GO" id="GO:0032040">
    <property type="term" value="C:small-subunit processome"/>
    <property type="evidence" value="ECO:0007669"/>
    <property type="project" value="TreeGrafter"/>
</dbReference>
<dbReference type="SUPFAM" id="SSF48452">
    <property type="entry name" value="TPR-like"/>
    <property type="match status" value="1"/>
</dbReference>
<dbReference type="Pfam" id="PF08640">
    <property type="entry name" value="U3_assoc_6"/>
    <property type="match status" value="1"/>
</dbReference>
<dbReference type="InterPro" id="IPR055347">
    <property type="entry name" value="UTP6_N"/>
</dbReference>
<dbReference type="SMART" id="SM00386">
    <property type="entry name" value="HAT"/>
    <property type="match status" value="3"/>
</dbReference>
<evidence type="ECO:0000256" key="1">
    <source>
        <dbReference type="ARBA" id="ARBA00004604"/>
    </source>
</evidence>
<dbReference type="GO" id="GO:0000462">
    <property type="term" value="P:maturation of SSU-rRNA from tricistronic rRNA transcript (SSU-rRNA, 5.8S rRNA, LSU-rRNA)"/>
    <property type="evidence" value="ECO:0007669"/>
    <property type="project" value="InterPro"/>
</dbReference>
<dbReference type="Gene3D" id="1.25.40.540">
    <property type="entry name" value="TAP42-like family"/>
    <property type="match status" value="1"/>
</dbReference>
<proteinExistence type="inferred from homology"/>
<dbReference type="InterPro" id="IPR007304">
    <property type="entry name" value="TAP46-like"/>
</dbReference>
<comment type="similarity">
    <text evidence="2">Belongs to the UTP6 family.</text>
</comment>
<dbReference type="EMBL" id="CAJNOU010000144">
    <property type="protein sequence ID" value="CAF0885800.1"/>
    <property type="molecule type" value="Genomic_DNA"/>
</dbReference>
<sequence>MAEVVQRHLEDMLSEFEQAKRIGLFTEAEIKKIVRTRRRHEYKIIRRTKEKECYLDYIKYETHLLKLVQLRREKLKLGRIYKKNEIDLAIKRRIERLFRSACHRFKKDVNLWLTFIEFLKKQYDYSTASSIFTTALHTHGNKYWLWIMAAKFEFETMVSPSSARSLFQRALRIKPNEKKLWLEYFKFELLYVELIQKRQLVLDRTKQEIENNEDDAILQGKIVEIVFHNAQTTIENDPIFICSFVKILYEFSQLSFVESLVNQIYSVLKDKYSSNVLAQSLIAQRPLINERKMIDEATKKEQDVTFMIATLEQQVRENYEQQLNNSIVDKKTYRLDSHLKRREEEESMKAFEEAMKHDLTDEEAKRSFYLSKIHWWINTAFDDLDYLYDELRVLLQRQSIESTNDEEIHKRSERKSPSRPLKPMIITRDQLQAKAIGAGYPSISTMTIDEFYESLTQRGLAPTPEQVKQMNAGPKFPTASDAEKEDIAKESYTEKDNPDMLKYLRSMDEFKDDHRHGEGNRFNRS</sequence>
<evidence type="ECO:0000256" key="4">
    <source>
        <dbReference type="ARBA" id="ARBA00022737"/>
    </source>
</evidence>
<dbReference type="PANTHER" id="PTHR23271:SF1">
    <property type="entry name" value="U3 SMALL NUCLEOLAR RNA-ASSOCIATED PROTEIN 6 HOMOLOG"/>
    <property type="match status" value="1"/>
</dbReference>
<feature type="domain" description="U3 small nucleolar RNA-associated protein 6 N-terminal" evidence="7">
    <location>
        <begin position="9"/>
        <end position="93"/>
    </location>
</feature>